<evidence type="ECO:0000256" key="3">
    <source>
        <dbReference type="ARBA" id="ARBA00007012"/>
    </source>
</evidence>
<feature type="transmembrane region" description="Helical" evidence="18">
    <location>
        <begin position="149"/>
        <end position="167"/>
    </location>
</feature>
<dbReference type="PRINTS" id="PR01436">
    <property type="entry name" value="NADHDHGNASE2"/>
</dbReference>
<evidence type="ECO:0000256" key="11">
    <source>
        <dbReference type="ARBA" id="ARBA00022982"/>
    </source>
</evidence>
<keyword evidence="13 18" id="KW-0520">NAD</keyword>
<evidence type="ECO:0000256" key="10">
    <source>
        <dbReference type="ARBA" id="ARBA00022967"/>
    </source>
</evidence>
<organism evidence="20">
    <name type="scientific">Leptocorisa lepida</name>
    <dbReference type="NCBI Taxonomy" id="702478"/>
    <lineage>
        <taxon>Eukaryota</taxon>
        <taxon>Metazoa</taxon>
        <taxon>Ecdysozoa</taxon>
        <taxon>Arthropoda</taxon>
        <taxon>Hexapoda</taxon>
        <taxon>Insecta</taxon>
        <taxon>Pterygota</taxon>
        <taxon>Neoptera</taxon>
        <taxon>Paraneoptera</taxon>
        <taxon>Hemiptera</taxon>
        <taxon>Heteroptera</taxon>
        <taxon>Panheteroptera</taxon>
        <taxon>Pentatomomorpha</taxon>
        <taxon>Coreoidea</taxon>
        <taxon>Alydidae</taxon>
        <taxon>Leptocorisa</taxon>
    </lineage>
</organism>
<dbReference type="AlphaFoldDB" id="A0A8T9ET51"/>
<evidence type="ECO:0000256" key="12">
    <source>
        <dbReference type="ARBA" id="ARBA00022989"/>
    </source>
</evidence>
<dbReference type="GeneID" id="71450194"/>
<feature type="transmembrane region" description="Helical" evidence="18">
    <location>
        <begin position="196"/>
        <end position="215"/>
    </location>
</feature>
<evidence type="ECO:0000256" key="6">
    <source>
        <dbReference type="ARBA" id="ARBA00022448"/>
    </source>
</evidence>
<feature type="transmembrane region" description="Helical" evidence="18">
    <location>
        <begin position="269"/>
        <end position="288"/>
    </location>
</feature>
<keyword evidence="9 18" id="KW-0999">Mitochondrion inner membrane</keyword>
<keyword evidence="11 18" id="KW-0249">Electron transport</keyword>
<comment type="subcellular location">
    <subcellularLocation>
        <location evidence="2 18">Mitochondrion inner membrane</location>
        <topology evidence="2 18">Multi-pass membrane protein</topology>
    </subcellularLocation>
</comment>
<feature type="transmembrane region" description="Helical" evidence="18">
    <location>
        <begin position="95"/>
        <end position="113"/>
    </location>
</feature>
<feature type="transmembrane region" description="Helical" evidence="18">
    <location>
        <begin position="174"/>
        <end position="190"/>
    </location>
</feature>
<comment type="similarity">
    <text evidence="3 18">Belongs to the complex I subunit 2 family.</text>
</comment>
<keyword evidence="10 18" id="KW-1278">Translocase</keyword>
<evidence type="ECO:0000259" key="19">
    <source>
        <dbReference type="Pfam" id="PF00361"/>
    </source>
</evidence>
<evidence type="ECO:0000256" key="1">
    <source>
        <dbReference type="ARBA" id="ARBA00003257"/>
    </source>
</evidence>
<keyword evidence="14 18" id="KW-0830">Ubiquinone</keyword>
<dbReference type="CTD" id="4536"/>
<dbReference type="PANTHER" id="PTHR46552">
    <property type="entry name" value="NADH-UBIQUINONE OXIDOREDUCTASE CHAIN 2"/>
    <property type="match status" value="1"/>
</dbReference>
<gene>
    <name evidence="20" type="primary">ND2</name>
</gene>
<comment type="function">
    <text evidence="18">Core subunit of the mitochondrial membrane respiratory chain NADH dehydrogenase (Complex I) which catalyzes electron transfer from NADH through the respiratory chain, using ubiquinone as an electron acceptor. Essential for the catalytic activity and assembly of complex I.</text>
</comment>
<evidence type="ECO:0000256" key="8">
    <source>
        <dbReference type="ARBA" id="ARBA00022692"/>
    </source>
</evidence>
<feature type="transmembrane region" description="Helical" evidence="18">
    <location>
        <begin position="61"/>
        <end position="83"/>
    </location>
</feature>
<evidence type="ECO:0000313" key="20">
    <source>
        <dbReference type="EMBL" id="UNA68811.1"/>
    </source>
</evidence>
<evidence type="ECO:0000256" key="9">
    <source>
        <dbReference type="ARBA" id="ARBA00022792"/>
    </source>
</evidence>
<dbReference type="InterPro" id="IPR001750">
    <property type="entry name" value="ND/Mrp_TM"/>
</dbReference>
<dbReference type="GO" id="GO:0006120">
    <property type="term" value="P:mitochondrial electron transport, NADH to ubiquinone"/>
    <property type="evidence" value="ECO:0007669"/>
    <property type="project" value="InterPro"/>
</dbReference>
<dbReference type="InterPro" id="IPR050175">
    <property type="entry name" value="Complex_I_Subunit_2"/>
</dbReference>
<protein>
    <recommendedName>
        <fullName evidence="5 18">NADH-ubiquinone oxidoreductase chain 2</fullName>
        <ecNumber evidence="4 18">7.1.1.2</ecNumber>
    </recommendedName>
</protein>
<dbReference type="EC" id="7.1.1.2" evidence="4 18"/>
<dbReference type="InterPro" id="IPR003917">
    <property type="entry name" value="NADH_UbQ_OxRdtase_chain2"/>
</dbReference>
<name>A0A8T9ET51_9HEMI</name>
<comment type="catalytic activity">
    <reaction evidence="17 18">
        <text>a ubiquinone + NADH + 5 H(+)(in) = a ubiquinol + NAD(+) + 4 H(+)(out)</text>
        <dbReference type="Rhea" id="RHEA:29091"/>
        <dbReference type="Rhea" id="RHEA-COMP:9565"/>
        <dbReference type="Rhea" id="RHEA-COMP:9566"/>
        <dbReference type="ChEBI" id="CHEBI:15378"/>
        <dbReference type="ChEBI" id="CHEBI:16389"/>
        <dbReference type="ChEBI" id="CHEBI:17976"/>
        <dbReference type="ChEBI" id="CHEBI:57540"/>
        <dbReference type="ChEBI" id="CHEBI:57945"/>
        <dbReference type="EC" id="7.1.1.2"/>
    </reaction>
</comment>
<keyword evidence="12 18" id="KW-1133">Transmembrane helix</keyword>
<keyword evidence="16 18" id="KW-0472">Membrane</keyword>
<evidence type="ECO:0000256" key="4">
    <source>
        <dbReference type="ARBA" id="ARBA00012944"/>
    </source>
</evidence>
<evidence type="ECO:0000256" key="2">
    <source>
        <dbReference type="ARBA" id="ARBA00004448"/>
    </source>
</evidence>
<keyword evidence="7 18" id="KW-0679">Respiratory chain</keyword>
<reference evidence="20" key="1">
    <citation type="journal article" date="2022" name="Zool. Scr.">
        <title>Species delimitation of rice seed bugs complex: Insights from mitochondrial genomes and ddRAD-seq data.</title>
        <authorList>
            <person name="Dong X."/>
            <person name="Yi W."/>
            <person name="Zheng C."/>
            <person name="Zhu X."/>
            <person name="Wang S."/>
            <person name="Xue H."/>
            <person name="Ye Z."/>
            <person name="Bu W."/>
        </authorList>
    </citation>
    <scope>NUCLEOTIDE SEQUENCE</scope>
</reference>
<proteinExistence type="inferred from homology"/>
<feature type="transmembrane region" description="Helical" evidence="18">
    <location>
        <begin position="309"/>
        <end position="331"/>
    </location>
</feature>
<evidence type="ECO:0000256" key="15">
    <source>
        <dbReference type="ARBA" id="ARBA00023128"/>
    </source>
</evidence>
<keyword evidence="6" id="KW-0813">Transport</keyword>
<evidence type="ECO:0000256" key="16">
    <source>
        <dbReference type="ARBA" id="ARBA00023136"/>
    </source>
</evidence>
<keyword evidence="15 18" id="KW-0496">Mitochondrion</keyword>
<dbReference type="GO" id="GO:0008137">
    <property type="term" value="F:NADH dehydrogenase (ubiquinone) activity"/>
    <property type="evidence" value="ECO:0007669"/>
    <property type="project" value="UniProtKB-EC"/>
</dbReference>
<evidence type="ECO:0000256" key="13">
    <source>
        <dbReference type="ARBA" id="ARBA00023027"/>
    </source>
</evidence>
<dbReference type="GO" id="GO:0005743">
    <property type="term" value="C:mitochondrial inner membrane"/>
    <property type="evidence" value="ECO:0007669"/>
    <property type="project" value="UniProtKB-SubCell"/>
</dbReference>
<sequence length="334" mass="39113">MVLNMNKLIFLLMMVLSTLIVMNANNWLGMWMGMEMNLMSFIPLISKSKNKNTSQAMMTYFLTQSLGSMILLFSVVMNPLIMIKFNFENMWIKDMTMLSLTIKLGAAPFHWWLPNMMSNMNWTECFILMTWQKLAPLTMLSNLNPSSKILNLTIILSGLAGSIGGMNQTSIRKLLAYSSINHLGWMMMFVSMSNSWYKYLIIYSMLMGLICYMLNFKNMYFLNQLMTNSPSMMEKFTMTMTLLSIGGLPPFIGFLPKWMVIQSMINSELFLMLMIMLMLSLITLFYYMRMMINYILMFSTMNKWMMFKYININFLYLNISVNIMLPVFLVLNFF</sequence>
<evidence type="ECO:0000256" key="14">
    <source>
        <dbReference type="ARBA" id="ARBA00023075"/>
    </source>
</evidence>
<comment type="function">
    <text evidence="1">Core subunit of the mitochondrial membrane respiratory chain NADH dehydrogenase (Complex I) that is believed to belong to the minimal assembly required for catalysis. Complex I functions in the transfer of electrons from NADH to the respiratory chain. The immediate electron acceptor for the enzyme is believed to be ubiquinone.</text>
</comment>
<evidence type="ECO:0000256" key="5">
    <source>
        <dbReference type="ARBA" id="ARBA00021008"/>
    </source>
</evidence>
<evidence type="ECO:0000256" key="17">
    <source>
        <dbReference type="ARBA" id="ARBA00049551"/>
    </source>
</evidence>
<geneLocation type="mitochondrion" evidence="20"/>
<feature type="domain" description="NADH:quinone oxidoreductase/Mrp antiporter transmembrane" evidence="19">
    <location>
        <begin position="24"/>
        <end position="283"/>
    </location>
</feature>
<feature type="transmembrane region" description="Helical" evidence="18">
    <location>
        <begin position="236"/>
        <end position="257"/>
    </location>
</feature>
<dbReference type="EMBL" id="OL697751">
    <property type="protein sequence ID" value="UNA68811.1"/>
    <property type="molecule type" value="Genomic_DNA"/>
</dbReference>
<dbReference type="RefSeq" id="YP_010315905.1">
    <property type="nucleotide sequence ID" value="NC_061739.1"/>
</dbReference>
<dbReference type="Pfam" id="PF00361">
    <property type="entry name" value="Proton_antipo_M"/>
    <property type="match status" value="1"/>
</dbReference>
<evidence type="ECO:0000256" key="7">
    <source>
        <dbReference type="ARBA" id="ARBA00022660"/>
    </source>
</evidence>
<accession>A0A8T9ET51</accession>
<evidence type="ECO:0000256" key="18">
    <source>
        <dbReference type="RuleBase" id="RU003403"/>
    </source>
</evidence>
<dbReference type="PANTHER" id="PTHR46552:SF1">
    <property type="entry name" value="NADH-UBIQUINONE OXIDOREDUCTASE CHAIN 2"/>
    <property type="match status" value="1"/>
</dbReference>
<keyword evidence="8 18" id="KW-0812">Transmembrane</keyword>